<organism evidence="2 3">
    <name type="scientific">Vibrio tritonius</name>
    <dbReference type="NCBI Taxonomy" id="1435069"/>
    <lineage>
        <taxon>Bacteria</taxon>
        <taxon>Pseudomonadati</taxon>
        <taxon>Pseudomonadota</taxon>
        <taxon>Gammaproteobacteria</taxon>
        <taxon>Vibrionales</taxon>
        <taxon>Vibrionaceae</taxon>
        <taxon>Vibrio</taxon>
    </lineage>
</organism>
<keyword evidence="2" id="KW-0489">Methyltransferase</keyword>
<dbReference type="PANTHER" id="PTHR43861:SF1">
    <property type="entry name" value="TRANS-ACONITATE 2-METHYLTRANSFERASE"/>
    <property type="match status" value="1"/>
</dbReference>
<dbReference type="PANTHER" id="PTHR43861">
    <property type="entry name" value="TRANS-ACONITATE 2-METHYLTRANSFERASE-RELATED"/>
    <property type="match status" value="1"/>
</dbReference>
<evidence type="ECO:0000313" key="2">
    <source>
        <dbReference type="EMBL" id="MCA2018970.1"/>
    </source>
</evidence>
<proteinExistence type="predicted"/>
<dbReference type="RefSeq" id="WP_225252242.1">
    <property type="nucleotide sequence ID" value="NZ_JAIWIU010000225.1"/>
</dbReference>
<keyword evidence="2" id="KW-0808">Transferase</keyword>
<sequence>MSQQWNSARYAQNAAFVSELGLPVVTLLDPQAGEAILDLGCGEGSLAQKLMALDCQVTGVDSSADMVAAAKAKGVNAQCMSGDALQFEAQFDAVFSNAALHWMTNYHPVLEGVYRALRDGGRFVAEMGGFGNIRCITDAIGSVFAENPSWGQYTSPWFFPSDSEYRALLEQHGFVVEQIELIDRPTPLNAGISEWLRIFAEHATAQLTAEQKESFLSQVEERVKKALYSEEDGWVADYVRLRFRAHKPALKVADLLQR</sequence>
<dbReference type="InterPro" id="IPR029063">
    <property type="entry name" value="SAM-dependent_MTases_sf"/>
</dbReference>
<name>A0ABS7YTF1_9VIBR</name>
<evidence type="ECO:0000259" key="1">
    <source>
        <dbReference type="Pfam" id="PF08241"/>
    </source>
</evidence>
<dbReference type="EMBL" id="JAIWIU010000225">
    <property type="protein sequence ID" value="MCA2018970.1"/>
    <property type="molecule type" value="Genomic_DNA"/>
</dbReference>
<accession>A0ABS7YTF1</accession>
<gene>
    <name evidence="2" type="ORF">LDJ79_22850</name>
</gene>
<comment type="caution">
    <text evidence="2">The sequence shown here is derived from an EMBL/GenBank/DDBJ whole genome shotgun (WGS) entry which is preliminary data.</text>
</comment>
<dbReference type="Gene3D" id="3.40.50.150">
    <property type="entry name" value="Vaccinia Virus protein VP39"/>
    <property type="match status" value="1"/>
</dbReference>
<protein>
    <submittedName>
        <fullName evidence="2">Methyltransferase domain-containing protein</fullName>
    </submittedName>
</protein>
<dbReference type="CDD" id="cd02440">
    <property type="entry name" value="AdoMet_MTases"/>
    <property type="match status" value="1"/>
</dbReference>
<dbReference type="GO" id="GO:0032259">
    <property type="term" value="P:methylation"/>
    <property type="evidence" value="ECO:0007669"/>
    <property type="project" value="UniProtKB-KW"/>
</dbReference>
<dbReference type="Pfam" id="PF08241">
    <property type="entry name" value="Methyltransf_11"/>
    <property type="match status" value="1"/>
</dbReference>
<reference evidence="3" key="1">
    <citation type="submission" date="2023-07" db="EMBL/GenBank/DDBJ databases">
        <title>Molecular identification of indigenous halophilic bacteria isolated from red sea cost, biodegradation of synthetic dyes and assessment of degraded metabolite toxicity.</title>
        <authorList>
            <person name="Chaieb K."/>
            <person name="Altayb H.N."/>
        </authorList>
    </citation>
    <scope>NUCLEOTIDE SEQUENCE [LARGE SCALE GENOMIC DNA]</scope>
    <source>
        <strain evidence="3">K20</strain>
    </source>
</reference>
<feature type="domain" description="Methyltransferase type 11" evidence="1">
    <location>
        <begin position="37"/>
        <end position="124"/>
    </location>
</feature>
<dbReference type="Proteomes" id="UP001199044">
    <property type="component" value="Unassembled WGS sequence"/>
</dbReference>
<evidence type="ECO:0000313" key="3">
    <source>
        <dbReference type="Proteomes" id="UP001199044"/>
    </source>
</evidence>
<dbReference type="SUPFAM" id="SSF53335">
    <property type="entry name" value="S-adenosyl-L-methionine-dependent methyltransferases"/>
    <property type="match status" value="1"/>
</dbReference>
<dbReference type="InterPro" id="IPR013216">
    <property type="entry name" value="Methyltransf_11"/>
</dbReference>
<dbReference type="GO" id="GO:0008168">
    <property type="term" value="F:methyltransferase activity"/>
    <property type="evidence" value="ECO:0007669"/>
    <property type="project" value="UniProtKB-KW"/>
</dbReference>
<keyword evidence="3" id="KW-1185">Reference proteome</keyword>